<dbReference type="Pfam" id="PF13459">
    <property type="entry name" value="Fer4_15"/>
    <property type="match status" value="1"/>
</dbReference>
<gene>
    <name evidence="10" type="ORF">AB0H72_18585</name>
</gene>
<keyword evidence="6 8" id="KW-0411">Iron-sulfur</keyword>
<keyword evidence="11" id="KW-1185">Reference proteome</keyword>
<organism evidence="10 11">
    <name type="scientific">Nocardia fusca</name>
    <dbReference type="NCBI Taxonomy" id="941183"/>
    <lineage>
        <taxon>Bacteria</taxon>
        <taxon>Bacillati</taxon>
        <taxon>Actinomycetota</taxon>
        <taxon>Actinomycetes</taxon>
        <taxon>Mycobacteriales</taxon>
        <taxon>Nocardiaceae</taxon>
        <taxon>Nocardia</taxon>
    </lineage>
</organism>
<accession>A0ABV3FAH1</accession>
<sequence length="62" mass="6546">MKVSVDSDRCRGHGVCAALCPDTFEVTDNGYAETRNPAVPDDRVDAVVDAADACPEHAIVVT</sequence>
<dbReference type="InterPro" id="IPR017896">
    <property type="entry name" value="4Fe4S_Fe-S-bd"/>
</dbReference>
<keyword evidence="3 8" id="KW-0479">Metal-binding</keyword>
<keyword evidence="2 8" id="KW-0813">Transport</keyword>
<evidence type="ECO:0000256" key="4">
    <source>
        <dbReference type="ARBA" id="ARBA00022982"/>
    </source>
</evidence>
<dbReference type="Gene3D" id="3.30.70.20">
    <property type="match status" value="1"/>
</dbReference>
<evidence type="ECO:0000256" key="6">
    <source>
        <dbReference type="ARBA" id="ARBA00023014"/>
    </source>
</evidence>
<reference evidence="10 11" key="1">
    <citation type="submission" date="2024-06" db="EMBL/GenBank/DDBJ databases">
        <title>The Natural Products Discovery Center: Release of the First 8490 Sequenced Strains for Exploring Actinobacteria Biosynthetic Diversity.</title>
        <authorList>
            <person name="Kalkreuter E."/>
            <person name="Kautsar S.A."/>
            <person name="Yang D."/>
            <person name="Bader C.D."/>
            <person name="Teijaro C.N."/>
            <person name="Fluegel L."/>
            <person name="Davis C.M."/>
            <person name="Simpson J.R."/>
            <person name="Lauterbach L."/>
            <person name="Steele A.D."/>
            <person name="Gui C."/>
            <person name="Meng S."/>
            <person name="Li G."/>
            <person name="Viehrig K."/>
            <person name="Ye F."/>
            <person name="Su P."/>
            <person name="Kiefer A.F."/>
            <person name="Nichols A."/>
            <person name="Cepeda A.J."/>
            <person name="Yan W."/>
            <person name="Fan B."/>
            <person name="Jiang Y."/>
            <person name="Adhikari A."/>
            <person name="Zheng C.-J."/>
            <person name="Schuster L."/>
            <person name="Cowan T.M."/>
            <person name="Smanski M.J."/>
            <person name="Chevrette M.G."/>
            <person name="De Carvalho L.P.S."/>
            <person name="Shen B."/>
        </authorList>
    </citation>
    <scope>NUCLEOTIDE SEQUENCE [LARGE SCALE GENOMIC DNA]</scope>
    <source>
        <strain evidence="10 11">NPDC050671</strain>
    </source>
</reference>
<name>A0ABV3FAH1_9NOCA</name>
<keyword evidence="7" id="KW-0003">3Fe-4S</keyword>
<evidence type="ECO:0000313" key="10">
    <source>
        <dbReference type="EMBL" id="MEV0364701.1"/>
    </source>
</evidence>
<comment type="cofactor">
    <cofactor evidence="1">
        <name>[3Fe-4S] cluster</name>
        <dbReference type="ChEBI" id="CHEBI:21137"/>
    </cofactor>
</comment>
<keyword evidence="5 8" id="KW-0408">Iron</keyword>
<evidence type="ECO:0000256" key="1">
    <source>
        <dbReference type="ARBA" id="ARBA00001927"/>
    </source>
</evidence>
<comment type="function">
    <text evidence="8">Ferredoxins are iron-sulfur proteins that transfer electrons in a wide variety of metabolic reactions.</text>
</comment>
<dbReference type="PRINTS" id="PR00352">
    <property type="entry name" value="3FE4SFRDOXIN"/>
</dbReference>
<dbReference type="RefSeq" id="WP_357980076.1">
    <property type="nucleotide sequence ID" value="NZ_JBFAIH010000010.1"/>
</dbReference>
<dbReference type="PANTHER" id="PTHR36923">
    <property type="entry name" value="FERREDOXIN"/>
    <property type="match status" value="1"/>
</dbReference>
<evidence type="ECO:0000256" key="7">
    <source>
        <dbReference type="ARBA" id="ARBA00023291"/>
    </source>
</evidence>
<dbReference type="PROSITE" id="PS51379">
    <property type="entry name" value="4FE4S_FER_2"/>
    <property type="match status" value="1"/>
</dbReference>
<dbReference type="PANTHER" id="PTHR36923:SF3">
    <property type="entry name" value="FERREDOXIN"/>
    <property type="match status" value="1"/>
</dbReference>
<evidence type="ECO:0000256" key="3">
    <source>
        <dbReference type="ARBA" id="ARBA00022723"/>
    </source>
</evidence>
<dbReference type="SUPFAM" id="SSF54862">
    <property type="entry name" value="4Fe-4S ferredoxins"/>
    <property type="match status" value="1"/>
</dbReference>
<dbReference type="InterPro" id="IPR001080">
    <property type="entry name" value="3Fe4S_ferredoxin"/>
</dbReference>
<dbReference type="InterPro" id="IPR051269">
    <property type="entry name" value="Fe-S_cluster_ET"/>
</dbReference>
<evidence type="ECO:0000256" key="8">
    <source>
        <dbReference type="RuleBase" id="RU368020"/>
    </source>
</evidence>
<protein>
    <recommendedName>
        <fullName evidence="8">Ferredoxin</fullName>
    </recommendedName>
</protein>
<evidence type="ECO:0000259" key="9">
    <source>
        <dbReference type="PROSITE" id="PS51379"/>
    </source>
</evidence>
<evidence type="ECO:0000256" key="5">
    <source>
        <dbReference type="ARBA" id="ARBA00023004"/>
    </source>
</evidence>
<keyword evidence="4 8" id="KW-0249">Electron transport</keyword>
<dbReference type="EMBL" id="JBFAIH010000010">
    <property type="protein sequence ID" value="MEV0364701.1"/>
    <property type="molecule type" value="Genomic_DNA"/>
</dbReference>
<feature type="domain" description="4Fe-4S ferredoxin-type" evidence="9">
    <location>
        <begin position="1"/>
        <end position="29"/>
    </location>
</feature>
<evidence type="ECO:0000256" key="2">
    <source>
        <dbReference type="ARBA" id="ARBA00022448"/>
    </source>
</evidence>
<proteinExistence type="predicted"/>
<evidence type="ECO:0000313" key="11">
    <source>
        <dbReference type="Proteomes" id="UP001551658"/>
    </source>
</evidence>
<comment type="caution">
    <text evidence="10">The sequence shown here is derived from an EMBL/GenBank/DDBJ whole genome shotgun (WGS) entry which is preliminary data.</text>
</comment>
<dbReference type="Proteomes" id="UP001551658">
    <property type="component" value="Unassembled WGS sequence"/>
</dbReference>